<dbReference type="Proteomes" id="UP000469558">
    <property type="component" value="Unassembled WGS sequence"/>
</dbReference>
<evidence type="ECO:0000256" key="1">
    <source>
        <dbReference type="SAM" id="SignalP"/>
    </source>
</evidence>
<gene>
    <name evidence="2" type="ORF">LSUE1_G000587</name>
</gene>
<evidence type="ECO:0000313" key="2">
    <source>
        <dbReference type="EMBL" id="TVY84839.1"/>
    </source>
</evidence>
<evidence type="ECO:0000313" key="3">
    <source>
        <dbReference type="Proteomes" id="UP000469558"/>
    </source>
</evidence>
<dbReference type="OrthoDB" id="5194348at2759"/>
<proteinExistence type="predicted"/>
<reference evidence="2 3" key="1">
    <citation type="submission" date="2018-05" db="EMBL/GenBank/DDBJ databases">
        <title>Genome sequencing and assembly of the regulated plant pathogen Lachnellula willkommii and related sister species for the development of diagnostic species identification markers.</title>
        <authorList>
            <person name="Giroux E."/>
            <person name="Bilodeau G."/>
        </authorList>
    </citation>
    <scope>NUCLEOTIDE SEQUENCE [LARGE SCALE GENOMIC DNA]</scope>
    <source>
        <strain evidence="2 3">CBS 268.59</strain>
    </source>
</reference>
<feature type="chain" id="PRO_5035765988" description="Fungal calcium binding protein domain-containing protein" evidence="1">
    <location>
        <begin position="20"/>
        <end position="89"/>
    </location>
</feature>
<sequence>MRISVTLFTIFLSSVFAAALPCDVESDNCRAVINASACFNEYMSGSASTVLNCLAGTDGAATPKVKMCACTGCVAPVMLTFLSKNNVCT</sequence>
<name>A0A8T9CG56_9HELO</name>
<keyword evidence="3" id="KW-1185">Reference proteome</keyword>
<feature type="signal peptide" evidence="1">
    <location>
        <begin position="1"/>
        <end position="19"/>
    </location>
</feature>
<dbReference type="AlphaFoldDB" id="A0A8T9CG56"/>
<organism evidence="2 3">
    <name type="scientific">Lachnellula suecica</name>
    <dbReference type="NCBI Taxonomy" id="602035"/>
    <lineage>
        <taxon>Eukaryota</taxon>
        <taxon>Fungi</taxon>
        <taxon>Dikarya</taxon>
        <taxon>Ascomycota</taxon>
        <taxon>Pezizomycotina</taxon>
        <taxon>Leotiomycetes</taxon>
        <taxon>Helotiales</taxon>
        <taxon>Lachnaceae</taxon>
        <taxon>Lachnellula</taxon>
    </lineage>
</organism>
<accession>A0A8T9CG56</accession>
<evidence type="ECO:0008006" key="4">
    <source>
        <dbReference type="Google" id="ProtNLM"/>
    </source>
</evidence>
<keyword evidence="1" id="KW-0732">Signal</keyword>
<dbReference type="EMBL" id="QGMK01000051">
    <property type="protein sequence ID" value="TVY84839.1"/>
    <property type="molecule type" value="Genomic_DNA"/>
</dbReference>
<comment type="caution">
    <text evidence="2">The sequence shown here is derived from an EMBL/GenBank/DDBJ whole genome shotgun (WGS) entry which is preliminary data.</text>
</comment>
<protein>
    <recommendedName>
        <fullName evidence="4">Fungal calcium binding protein domain-containing protein</fullName>
    </recommendedName>
</protein>